<feature type="region of interest" description="Disordered" evidence="1">
    <location>
        <begin position="1"/>
        <end position="31"/>
    </location>
</feature>
<accession>A0A557SY89</accession>
<proteinExistence type="predicted"/>
<name>A0A557SY89_9ARCH</name>
<organism evidence="2 3">
    <name type="scientific">Candidatus Nitrosocosmicus arcticus</name>
    <dbReference type="NCBI Taxonomy" id="2035267"/>
    <lineage>
        <taxon>Archaea</taxon>
        <taxon>Nitrososphaerota</taxon>
        <taxon>Nitrososphaeria</taxon>
        <taxon>Nitrososphaerales</taxon>
        <taxon>Nitrososphaeraceae</taxon>
        <taxon>Candidatus Nitrosocosmicus</taxon>
    </lineage>
</organism>
<gene>
    <name evidence="2" type="ORF">NARC_30292</name>
</gene>
<dbReference type="AlphaFoldDB" id="A0A557SY89"/>
<evidence type="ECO:0000256" key="1">
    <source>
        <dbReference type="SAM" id="MobiDB-lite"/>
    </source>
</evidence>
<feature type="compositionally biased region" description="Basic and acidic residues" evidence="1">
    <location>
        <begin position="9"/>
        <end position="31"/>
    </location>
</feature>
<dbReference type="OrthoDB" id="10437at2157"/>
<protein>
    <submittedName>
        <fullName evidence="2">Uncharacterized protein</fullName>
    </submittedName>
</protein>
<comment type="caution">
    <text evidence="2">The sequence shown here is derived from an EMBL/GenBank/DDBJ whole genome shotgun (WGS) entry which is preliminary data.</text>
</comment>
<reference evidence="2 3" key="1">
    <citation type="journal article" date="2019" name="Front. Microbiol.">
        <title>Ammonia Oxidation by the Arctic Terrestrial Thaumarchaeote Candidatus Nitrosocosmicus arcticus Is Stimulated by Increasing Temperatures.</title>
        <authorList>
            <person name="Alves R.J.E."/>
            <person name="Kerou M."/>
            <person name="Zappe A."/>
            <person name="Bittner R."/>
            <person name="Abby S.S."/>
            <person name="Schmidt H.A."/>
            <person name="Pfeifer K."/>
            <person name="Schleper C."/>
        </authorList>
    </citation>
    <scope>NUCLEOTIDE SEQUENCE [LARGE SCALE GENOMIC DNA]</scope>
    <source>
        <strain evidence="2 3">Kfb</strain>
    </source>
</reference>
<sequence>MGSDPGTDIPRDQGLRKEILDQNNIEDEKSSGERCNICGLVARNNIELDDHIKHAHRQGDSNNSNDVYSKEQKIDPFVKTED</sequence>
<evidence type="ECO:0000313" key="3">
    <source>
        <dbReference type="Proteomes" id="UP000315289"/>
    </source>
</evidence>
<keyword evidence="3" id="KW-1185">Reference proteome</keyword>
<evidence type="ECO:0000313" key="2">
    <source>
        <dbReference type="EMBL" id="TVP41577.1"/>
    </source>
</evidence>
<dbReference type="Proteomes" id="UP000315289">
    <property type="component" value="Unassembled WGS sequence"/>
</dbReference>
<feature type="compositionally biased region" description="Basic and acidic residues" evidence="1">
    <location>
        <begin position="68"/>
        <end position="82"/>
    </location>
</feature>
<feature type="region of interest" description="Disordered" evidence="1">
    <location>
        <begin position="54"/>
        <end position="82"/>
    </location>
</feature>
<dbReference type="EMBL" id="VOAH01000003">
    <property type="protein sequence ID" value="TVP41577.1"/>
    <property type="molecule type" value="Genomic_DNA"/>
</dbReference>
<dbReference type="RefSeq" id="WP_144729085.1">
    <property type="nucleotide sequence ID" value="NZ_ML675579.1"/>
</dbReference>